<accession>A0ABX3A6A3</accession>
<dbReference type="EMBL" id="MDTU01000001">
    <property type="protein sequence ID" value="ODN43178.1"/>
    <property type="molecule type" value="Genomic_DNA"/>
</dbReference>
<sequence>MAEVGELFALNGIGILGMGLVSPSIANRFGLSVWLRVGAGLICFAGLLLFVTHLVWPNSSLSVILPVLMTTTAIGIIRPTASAGAMRLVDRKIAGSAASLFNFASFIGGGVSTLTISFLPLSVNTLAGLIFVFGLFAILFAYSTAIKFTKTNERSLKLTGA</sequence>
<organism evidence="2 3">
    <name type="scientific">Piscirickettsia litoralis</name>
    <dbReference type="NCBI Taxonomy" id="1891921"/>
    <lineage>
        <taxon>Bacteria</taxon>
        <taxon>Pseudomonadati</taxon>
        <taxon>Pseudomonadota</taxon>
        <taxon>Gammaproteobacteria</taxon>
        <taxon>Thiotrichales</taxon>
        <taxon>Piscirickettsiaceae</taxon>
        <taxon>Piscirickettsia</taxon>
    </lineage>
</organism>
<gene>
    <name evidence="2" type="ORF">BGC07_09940</name>
</gene>
<keyword evidence="1" id="KW-0472">Membrane</keyword>
<feature type="transmembrane region" description="Helical" evidence="1">
    <location>
        <begin position="125"/>
        <end position="145"/>
    </location>
</feature>
<evidence type="ECO:0000313" key="3">
    <source>
        <dbReference type="Proteomes" id="UP000094329"/>
    </source>
</evidence>
<keyword evidence="1" id="KW-1133">Transmembrane helix</keyword>
<dbReference type="Proteomes" id="UP000094329">
    <property type="component" value="Unassembled WGS sequence"/>
</dbReference>
<evidence type="ECO:0008006" key="4">
    <source>
        <dbReference type="Google" id="ProtNLM"/>
    </source>
</evidence>
<dbReference type="InterPro" id="IPR036259">
    <property type="entry name" value="MFS_trans_sf"/>
</dbReference>
<keyword evidence="3" id="KW-1185">Reference proteome</keyword>
<feature type="transmembrane region" description="Helical" evidence="1">
    <location>
        <begin position="33"/>
        <end position="56"/>
    </location>
</feature>
<keyword evidence="1" id="KW-0812">Transmembrane</keyword>
<reference evidence="2 3" key="1">
    <citation type="submission" date="2016-08" db="EMBL/GenBank/DDBJ databases">
        <title>Draft genome sequence of Candidatus Piscirickettsia litoralis, from seawater.</title>
        <authorList>
            <person name="Wan X."/>
            <person name="Lee A.J."/>
            <person name="Hou S."/>
            <person name="Donachie S.P."/>
        </authorList>
    </citation>
    <scope>NUCLEOTIDE SEQUENCE [LARGE SCALE GENOMIC DNA]</scope>
    <source>
        <strain evidence="2 3">Y2</strain>
    </source>
</reference>
<dbReference type="Gene3D" id="1.20.1720.10">
    <property type="entry name" value="Multidrug resistance protein D"/>
    <property type="match status" value="1"/>
</dbReference>
<evidence type="ECO:0000313" key="2">
    <source>
        <dbReference type="EMBL" id="ODN43178.1"/>
    </source>
</evidence>
<feature type="transmembrane region" description="Helical" evidence="1">
    <location>
        <begin position="62"/>
        <end position="81"/>
    </location>
</feature>
<feature type="transmembrane region" description="Helical" evidence="1">
    <location>
        <begin position="6"/>
        <end position="26"/>
    </location>
</feature>
<evidence type="ECO:0000256" key="1">
    <source>
        <dbReference type="SAM" id="Phobius"/>
    </source>
</evidence>
<name>A0ABX3A6A3_9GAMM</name>
<dbReference type="SUPFAM" id="SSF103473">
    <property type="entry name" value="MFS general substrate transporter"/>
    <property type="match status" value="1"/>
</dbReference>
<comment type="caution">
    <text evidence="2">The sequence shown here is derived from an EMBL/GenBank/DDBJ whole genome shotgun (WGS) entry which is preliminary data.</text>
</comment>
<feature type="transmembrane region" description="Helical" evidence="1">
    <location>
        <begin position="93"/>
        <end position="119"/>
    </location>
</feature>
<protein>
    <recommendedName>
        <fullName evidence="4">Major facilitator superfamily (MFS) profile domain-containing protein</fullName>
    </recommendedName>
</protein>
<proteinExistence type="predicted"/>